<feature type="compositionally biased region" description="Low complexity" evidence="1">
    <location>
        <begin position="118"/>
        <end position="137"/>
    </location>
</feature>
<proteinExistence type="predicted"/>
<feature type="region of interest" description="Disordered" evidence="1">
    <location>
        <begin position="1"/>
        <end position="143"/>
    </location>
</feature>
<gene>
    <name evidence="2" type="ORF">PVAP13_1NG424738</name>
</gene>
<protein>
    <submittedName>
        <fullName evidence="2">Uncharacterized protein</fullName>
    </submittedName>
</protein>
<feature type="region of interest" description="Disordered" evidence="1">
    <location>
        <begin position="439"/>
        <end position="468"/>
    </location>
</feature>
<dbReference type="Proteomes" id="UP000823388">
    <property type="component" value="Chromosome 1N"/>
</dbReference>
<feature type="compositionally biased region" description="Gly residues" evidence="1">
    <location>
        <begin position="78"/>
        <end position="87"/>
    </location>
</feature>
<organism evidence="2 3">
    <name type="scientific">Panicum virgatum</name>
    <name type="common">Blackwell switchgrass</name>
    <dbReference type="NCBI Taxonomy" id="38727"/>
    <lineage>
        <taxon>Eukaryota</taxon>
        <taxon>Viridiplantae</taxon>
        <taxon>Streptophyta</taxon>
        <taxon>Embryophyta</taxon>
        <taxon>Tracheophyta</taxon>
        <taxon>Spermatophyta</taxon>
        <taxon>Magnoliopsida</taxon>
        <taxon>Liliopsida</taxon>
        <taxon>Poales</taxon>
        <taxon>Poaceae</taxon>
        <taxon>PACMAD clade</taxon>
        <taxon>Panicoideae</taxon>
        <taxon>Panicodae</taxon>
        <taxon>Paniceae</taxon>
        <taxon>Panicinae</taxon>
        <taxon>Panicum</taxon>
        <taxon>Panicum sect. Hiantes</taxon>
    </lineage>
</organism>
<evidence type="ECO:0000313" key="3">
    <source>
        <dbReference type="Proteomes" id="UP000823388"/>
    </source>
</evidence>
<feature type="compositionally biased region" description="Low complexity" evidence="1">
    <location>
        <begin position="348"/>
        <end position="362"/>
    </location>
</feature>
<feature type="region of interest" description="Disordered" evidence="1">
    <location>
        <begin position="348"/>
        <end position="393"/>
    </location>
</feature>
<feature type="compositionally biased region" description="Low complexity" evidence="1">
    <location>
        <begin position="61"/>
        <end position="77"/>
    </location>
</feature>
<feature type="compositionally biased region" description="Low complexity" evidence="1">
    <location>
        <begin position="271"/>
        <end position="287"/>
    </location>
</feature>
<keyword evidence="3" id="KW-1185">Reference proteome</keyword>
<sequence length="468" mass="45480">MAVPFLQSAAGGNMDDGVGGLRPANAVLPAQPRGSRRPTDRWGPPLPQPPPRGAPAPCRAPAPASSLPLGSHAPSGGATTGGRSGHGGGERAERHRHTTTRGPATVAAQGSLAGGSSAGQSGYSQLPSPISLPTSSPHGRRSSSLFLAGGGRCTGRAPNPACAAMAALGSSAGGLPPRRSGTREGFVPLHSAGGPARARAPPLPLHPGVGASPVDLAAVPSALLSLLPQRGRLPSVALLPPRRPLAGGLLGPGRGGPSRRRRGGLRGGGRAARLCSSGLLPPARLLAGSGGGASRGPPSASSSSSTRRELLPSASAAATVEQSLGCPTVVAAVEPGAAAATHPLVRARASQAGASSPGPACGTGPGLPRREVGAARRGGARGVAAGTGGRAWRRASMARAAGRAEGIHGGRRAGAGAGGWACRDEAGAGALLVGGWGRGGPHPPGAADGQGLHRDVGDVEWTGGGALR</sequence>
<name>A0A8T0WV53_PANVG</name>
<accession>A0A8T0WV53</accession>
<feature type="compositionally biased region" description="Low complexity" evidence="1">
    <location>
        <begin position="238"/>
        <end position="247"/>
    </location>
</feature>
<dbReference type="AlphaFoldDB" id="A0A8T0WV53"/>
<evidence type="ECO:0000313" key="2">
    <source>
        <dbReference type="EMBL" id="KAG2653062.1"/>
    </source>
</evidence>
<dbReference type="EMBL" id="CM029038">
    <property type="protein sequence ID" value="KAG2653062.1"/>
    <property type="molecule type" value="Genomic_DNA"/>
</dbReference>
<feature type="compositionally biased region" description="Pro residues" evidence="1">
    <location>
        <begin position="44"/>
        <end position="60"/>
    </location>
</feature>
<comment type="caution">
    <text evidence="2">The sequence shown here is derived from an EMBL/GenBank/DDBJ whole genome shotgun (WGS) entry which is preliminary data.</text>
</comment>
<feature type="compositionally biased region" description="Low complexity" evidence="1">
    <location>
        <begin position="295"/>
        <end position="305"/>
    </location>
</feature>
<evidence type="ECO:0000256" key="1">
    <source>
        <dbReference type="SAM" id="MobiDB-lite"/>
    </source>
</evidence>
<reference evidence="2" key="1">
    <citation type="submission" date="2020-05" db="EMBL/GenBank/DDBJ databases">
        <title>WGS assembly of Panicum virgatum.</title>
        <authorList>
            <person name="Lovell J.T."/>
            <person name="Jenkins J."/>
            <person name="Shu S."/>
            <person name="Juenger T.E."/>
            <person name="Schmutz J."/>
        </authorList>
    </citation>
    <scope>NUCLEOTIDE SEQUENCE</scope>
    <source>
        <strain evidence="2">AP13</strain>
    </source>
</reference>
<feature type="region of interest" description="Disordered" evidence="1">
    <location>
        <begin position="238"/>
        <end position="316"/>
    </location>
</feature>